<evidence type="ECO:0000313" key="2">
    <source>
        <dbReference type="Proteomes" id="UP000245464"/>
    </source>
</evidence>
<dbReference type="AlphaFoldDB" id="A0A2W1HC40"/>
<dbReference type="KEGG" id="ptrr:6345306"/>
<dbReference type="RefSeq" id="XP_065959054.1">
    <property type="nucleotide sequence ID" value="XM_066104490.1"/>
</dbReference>
<organism evidence="1 2">
    <name type="scientific">Pyrenophora tritici-repentis</name>
    <dbReference type="NCBI Taxonomy" id="45151"/>
    <lineage>
        <taxon>Eukaryota</taxon>
        <taxon>Fungi</taxon>
        <taxon>Dikarya</taxon>
        <taxon>Ascomycota</taxon>
        <taxon>Pezizomycotina</taxon>
        <taxon>Dothideomycetes</taxon>
        <taxon>Pleosporomycetidae</taxon>
        <taxon>Pleosporales</taxon>
        <taxon>Pleosporineae</taxon>
        <taxon>Pleosporaceae</taxon>
        <taxon>Pyrenophora</taxon>
    </lineage>
</organism>
<comment type="caution">
    <text evidence="1">The sequence shown here is derived from an EMBL/GenBank/DDBJ whole genome shotgun (WGS) entry which is preliminary data.</text>
</comment>
<reference evidence="1" key="1">
    <citation type="journal article" date="2018" name="BMC Genomics">
        <title>Comparative genomics of the wheat fungal pathogen Pyrenophora tritici-repentis reveals chromosomal variations and genome plasticity.</title>
        <authorList>
            <person name="Moolhuijzen P."/>
            <person name="See P.T."/>
            <person name="Hane J.K."/>
            <person name="Shi G."/>
            <person name="Liu Z."/>
            <person name="Oliver R.P."/>
            <person name="Moffat C.S."/>
        </authorList>
    </citation>
    <scope>NUCLEOTIDE SEQUENCE [LARGE SCALE GENOMIC DNA]</scope>
    <source>
        <strain evidence="1">M4</strain>
    </source>
</reference>
<proteinExistence type="predicted"/>
<dbReference type="EMBL" id="NQIK02000010">
    <property type="protein sequence ID" value="KAF7564924.1"/>
    <property type="molecule type" value="Genomic_DNA"/>
</dbReference>
<dbReference type="Proteomes" id="UP000245464">
    <property type="component" value="Chromosome 10"/>
</dbReference>
<sequence length="740" mass="80966">MDTNTSVRSQWNSFRRYVLGSVAEETTPMAPPLAPPKSKTFETSIERVESWPEEARPLKKHTWLSYLYGIGDLLLVLLPVYFILLGVATASLHGKPTNGNAFGKKVESAMNLGPTIFPIVFAAICGRSMKMIARYLVERGTKISTLELLMASQSVWGTFESQLLMQRLTVVGVNLLFLWALSPLGGQASLRLMSREHEASYSSIKLRYLTTGPAGAIFPIATGNLAGGKYAQAGALYNAALLAPQSVKLGPQDSWGNVKIPSLDAPNQSVPDTDGWIEVSRQVSVPETYTSLVGVPVAGLPSNASSNFTLEYNYMAVSCGPFKQELYPGTHGTNEPTSTNYTKLDEMIPGQIWSNKSDWELHPFDTLDGPASFLIDTTRDLARSPPTNQLDRDLYLGRLDGFAGHYNQSRLSESEKNTPRDLTFASVYGITKDGMTQGLNIATCTLLQHHVEAYVKCAGTQCAASKTRKSITDTRPNALTAFESFEILKNVAHKFPTAIKFTEGSSPTELFLANTSSFPFIQKAGRLYADVAYANLFGLQPDVFSRRLSLVLNTYYQLSSQSSGYFGSLSNNLSAYGPDTLPVTDANVYLPANLSITEHSVFSWFTKFSQTIDQTNSAFLGATTTGNTTSTEEIFVCNVAWLALLLAASTVILITGSVGLILKRKTLGPEMFGFVTSMTYENPWLKIPQGGTMLDAMERARLLKDVEVHIADVRGDDDIGHIALASGIPLRKLERGRLYR</sequence>
<name>A0A2W1HC40_9PLEO</name>
<dbReference type="GeneID" id="6345306"/>
<accession>A0A2W1HC40</accession>
<protein>
    <submittedName>
        <fullName evidence="1">Uncharacterized protein</fullName>
    </submittedName>
</protein>
<evidence type="ECO:0000313" key="1">
    <source>
        <dbReference type="EMBL" id="KAF7564924.1"/>
    </source>
</evidence>
<gene>
    <name evidence="1" type="ORF">PtrM4_043580</name>
</gene>